<accession>A0AAE1IXU8</accession>
<keyword evidence="2" id="KW-1185">Reference proteome</keyword>
<proteinExistence type="predicted"/>
<dbReference type="PANTHER" id="PTHR36071:SF1">
    <property type="entry name" value="DNA DOUBLE-STRAND BREAK REPAIR PROTEIN"/>
    <property type="match status" value="1"/>
</dbReference>
<dbReference type="PANTHER" id="PTHR36071">
    <property type="entry name" value="DNA DOUBLE-STRAND BREAK REPAIR PROTEIN"/>
    <property type="match status" value="1"/>
</dbReference>
<dbReference type="AlphaFoldDB" id="A0AAE1IXU8"/>
<reference evidence="1" key="1">
    <citation type="submission" date="2023-10" db="EMBL/GenBank/DDBJ databases">
        <title>Chromosome-level genome of the transformable northern wattle, Acacia crassicarpa.</title>
        <authorList>
            <person name="Massaro I."/>
            <person name="Sinha N.R."/>
            <person name="Poethig S."/>
            <person name="Leichty A.R."/>
        </authorList>
    </citation>
    <scope>NUCLEOTIDE SEQUENCE</scope>
    <source>
        <strain evidence="1">Acra3RX</strain>
        <tissue evidence="1">Leaf</tissue>
    </source>
</reference>
<organism evidence="1 2">
    <name type="scientific">Acacia crassicarpa</name>
    <name type="common">northern wattle</name>
    <dbReference type="NCBI Taxonomy" id="499986"/>
    <lineage>
        <taxon>Eukaryota</taxon>
        <taxon>Viridiplantae</taxon>
        <taxon>Streptophyta</taxon>
        <taxon>Embryophyta</taxon>
        <taxon>Tracheophyta</taxon>
        <taxon>Spermatophyta</taxon>
        <taxon>Magnoliopsida</taxon>
        <taxon>eudicotyledons</taxon>
        <taxon>Gunneridae</taxon>
        <taxon>Pentapetalae</taxon>
        <taxon>rosids</taxon>
        <taxon>fabids</taxon>
        <taxon>Fabales</taxon>
        <taxon>Fabaceae</taxon>
        <taxon>Caesalpinioideae</taxon>
        <taxon>mimosoid clade</taxon>
        <taxon>Acacieae</taxon>
        <taxon>Acacia</taxon>
    </lineage>
</organism>
<protein>
    <submittedName>
        <fullName evidence="1">Uncharacterized protein</fullName>
    </submittedName>
</protein>
<comment type="caution">
    <text evidence="1">The sequence shown here is derived from an EMBL/GenBank/DDBJ whole genome shotgun (WGS) entry which is preliminary data.</text>
</comment>
<gene>
    <name evidence="1" type="ORF">QN277_007831</name>
</gene>
<dbReference type="Proteomes" id="UP001293593">
    <property type="component" value="Unassembled WGS sequence"/>
</dbReference>
<evidence type="ECO:0000313" key="1">
    <source>
        <dbReference type="EMBL" id="KAK4258373.1"/>
    </source>
</evidence>
<evidence type="ECO:0000313" key="2">
    <source>
        <dbReference type="Proteomes" id="UP001293593"/>
    </source>
</evidence>
<sequence length="542" mass="61973">MKKAYPYKSELLRNAKSLLSGIKSDEKHTKRKKRWLLGIATTKYDRKNFKKAKFLKDRFLPESSLREDDIFYESVRTYVEGLSGVCNIEGEFDAIQDDMLSVDMPSIKKLLSCLDNMTIRGLYLLAEIISGDSVKLKRTRCELKRIVKSFLSSALSNQNHNCYQREILRQLFELIHASRSQFGHATVEKVFGDLTKFSAQTLNAMHRKLKGEKTTTPQLRSGRKSWRSRNVLIMRVREISKEMRSKFDKGDELPEPLAKAMVVANLSLKLANHKDIFLNRFDQLASEANSLQDDIMKAIWRLENVSKLELKRLRLLSETKPGTSEKLFRIALKELLTEYLFQCDDLDIPKSILDSLDVINGSSVDGPLQSIQEEKIKQEVENILNFSSGTKQLAFDLLLDYGFDEDFEDAYMKQLVESDGDDDYEDSQMGETNCFSNGDCEAEESEPTRNQYHALQDACDQTSMLTHKLIGGMLWEFAKLEGLNLNKSQNLYLTGDNQIEDVKGKRKRSPPCEGNSVIVRAIEMLAPLSDSAAMERLKKIMS</sequence>
<name>A0AAE1IXU8_9FABA</name>
<dbReference type="EMBL" id="JAWXYG010000012">
    <property type="protein sequence ID" value="KAK4258373.1"/>
    <property type="molecule type" value="Genomic_DNA"/>
</dbReference>